<evidence type="ECO:0000313" key="2">
    <source>
        <dbReference type="EMBL" id="MXP31500.1"/>
    </source>
</evidence>
<evidence type="ECO:0000313" key="3">
    <source>
        <dbReference type="Proteomes" id="UP000446786"/>
    </source>
</evidence>
<gene>
    <name evidence="2" type="ORF">GRI94_06655</name>
</gene>
<dbReference type="AlphaFoldDB" id="A0A845AMK8"/>
<reference evidence="2 3" key="1">
    <citation type="submission" date="2019-12" db="EMBL/GenBank/DDBJ databases">
        <title>Genomic-based taxomic classification of the family Erythrobacteraceae.</title>
        <authorList>
            <person name="Xu L."/>
        </authorList>
    </citation>
    <scope>NUCLEOTIDE SEQUENCE [LARGE SCALE GENOMIC DNA]</scope>
    <source>
        <strain evidence="2 3">JCM 16677</strain>
    </source>
</reference>
<dbReference type="RefSeq" id="WP_199801105.1">
    <property type="nucleotide sequence ID" value="NZ_BAAAZF010000001.1"/>
</dbReference>
<dbReference type="Proteomes" id="UP000446786">
    <property type="component" value="Unassembled WGS sequence"/>
</dbReference>
<name>A0A845AMK8_9SPHN</name>
<organism evidence="2 3">
    <name type="scientific">Parerythrobacter jejuensis</name>
    <dbReference type="NCBI Taxonomy" id="795812"/>
    <lineage>
        <taxon>Bacteria</taxon>
        <taxon>Pseudomonadati</taxon>
        <taxon>Pseudomonadota</taxon>
        <taxon>Alphaproteobacteria</taxon>
        <taxon>Sphingomonadales</taxon>
        <taxon>Erythrobacteraceae</taxon>
        <taxon>Parerythrobacter</taxon>
    </lineage>
</organism>
<protein>
    <submittedName>
        <fullName evidence="2">Uncharacterized protein</fullName>
    </submittedName>
</protein>
<dbReference type="EMBL" id="WTYE01000001">
    <property type="protein sequence ID" value="MXP31500.1"/>
    <property type="molecule type" value="Genomic_DNA"/>
</dbReference>
<evidence type="ECO:0000256" key="1">
    <source>
        <dbReference type="SAM" id="MobiDB-lite"/>
    </source>
</evidence>
<accession>A0A845AMK8</accession>
<sequence>MAVQHPNGPGGHADASTSRDACLLHFVGFRDDRYWNAVRVFGLPDMIHRNWDVYAAQDVAPWDIVVHADGSWDRPPRSFSTEAELSRRSRRRMNS</sequence>
<keyword evidence="3" id="KW-1185">Reference proteome</keyword>
<comment type="caution">
    <text evidence="2">The sequence shown here is derived from an EMBL/GenBank/DDBJ whole genome shotgun (WGS) entry which is preliminary data.</text>
</comment>
<feature type="region of interest" description="Disordered" evidence="1">
    <location>
        <begin position="73"/>
        <end position="95"/>
    </location>
</feature>
<proteinExistence type="predicted"/>